<comment type="caution">
    <text evidence="2">The sequence shown here is derived from an EMBL/GenBank/DDBJ whole genome shotgun (WGS) entry which is preliminary data.</text>
</comment>
<dbReference type="EMBL" id="JAUSUV010000023">
    <property type="protein sequence ID" value="MDQ0418958.1"/>
    <property type="molecule type" value="Genomic_DNA"/>
</dbReference>
<evidence type="ECO:0000259" key="1">
    <source>
        <dbReference type="Pfam" id="PF13021"/>
    </source>
</evidence>
<evidence type="ECO:0000313" key="3">
    <source>
        <dbReference type="Proteomes" id="UP001238450"/>
    </source>
</evidence>
<sequence>MQLDKYLNNNFHNLKLRPPLFYNWVFGIRFELGDPNEVKRNPHMKRVYFRAITLFKELHSTEDEIMIVANVHHSGEENILKRRRVKIYQHYLKSKDILPRLQHQITPYVFEDIYDIYDFETHRYSLQCQVKDIKFIQLVKAICNHDMGIKPKIFHDVFFVNLSNKTIFHIYDDRGCDVIATSKEHIRPLYNRYNDWILDHDRATIDKVFQ</sequence>
<dbReference type="AlphaFoldDB" id="A0AAJ1WTZ8"/>
<dbReference type="InterPro" id="IPR024976">
    <property type="entry name" value="DUF3885"/>
</dbReference>
<dbReference type="Proteomes" id="UP001238450">
    <property type="component" value="Unassembled WGS sequence"/>
</dbReference>
<proteinExistence type="predicted"/>
<feature type="domain" description="DUF3885" evidence="1">
    <location>
        <begin position="3"/>
        <end position="201"/>
    </location>
</feature>
<gene>
    <name evidence="2" type="ORF">J2Z48_003163</name>
</gene>
<accession>A0AAJ1WTZ8</accession>
<evidence type="ECO:0000313" key="2">
    <source>
        <dbReference type="EMBL" id="MDQ0418958.1"/>
    </source>
</evidence>
<protein>
    <recommendedName>
        <fullName evidence="1">DUF3885 domain-containing protein</fullName>
    </recommendedName>
</protein>
<organism evidence="2 3">
    <name type="scientific">Croceifilum oryzae</name>
    <dbReference type="NCBI Taxonomy" id="1553429"/>
    <lineage>
        <taxon>Bacteria</taxon>
        <taxon>Bacillati</taxon>
        <taxon>Bacillota</taxon>
        <taxon>Bacilli</taxon>
        <taxon>Bacillales</taxon>
        <taxon>Thermoactinomycetaceae</taxon>
        <taxon>Croceifilum</taxon>
    </lineage>
</organism>
<name>A0AAJ1WTZ8_9BACL</name>
<reference evidence="2 3" key="1">
    <citation type="submission" date="2023-07" db="EMBL/GenBank/DDBJ databases">
        <title>Genomic Encyclopedia of Type Strains, Phase IV (KMG-IV): sequencing the most valuable type-strain genomes for metagenomic binning, comparative biology and taxonomic classification.</title>
        <authorList>
            <person name="Goeker M."/>
        </authorList>
    </citation>
    <scope>NUCLEOTIDE SEQUENCE [LARGE SCALE GENOMIC DNA]</scope>
    <source>
        <strain evidence="2 3">DSM 46876</strain>
    </source>
</reference>
<keyword evidence="3" id="KW-1185">Reference proteome</keyword>
<dbReference type="RefSeq" id="WP_307254982.1">
    <property type="nucleotide sequence ID" value="NZ_JAUSUV010000023.1"/>
</dbReference>
<dbReference type="Pfam" id="PF13021">
    <property type="entry name" value="DUF3885"/>
    <property type="match status" value="1"/>
</dbReference>